<comment type="similarity">
    <text evidence="7">Belongs to the HemG family.</text>
</comment>
<comment type="catalytic activity">
    <reaction evidence="7">
        <text>protoporphyrinogen IX + 3 a ubiquinone = protoporphyrin IX + 3 a ubiquinol</text>
        <dbReference type="Rhea" id="RHEA:63936"/>
        <dbReference type="Rhea" id="RHEA-COMP:9565"/>
        <dbReference type="Rhea" id="RHEA-COMP:9566"/>
        <dbReference type="ChEBI" id="CHEBI:16389"/>
        <dbReference type="ChEBI" id="CHEBI:17976"/>
        <dbReference type="ChEBI" id="CHEBI:57306"/>
        <dbReference type="ChEBI" id="CHEBI:57307"/>
    </reaction>
</comment>
<gene>
    <name evidence="7 9" type="primary">hemG</name>
    <name evidence="9" type="ORF">SUTMEG_21020</name>
</gene>
<dbReference type="GO" id="GO:0006782">
    <property type="term" value="P:protoporphyrinogen IX biosynthetic process"/>
    <property type="evidence" value="ECO:0007669"/>
    <property type="project" value="UniProtKB-UniRule"/>
</dbReference>
<evidence type="ECO:0000256" key="5">
    <source>
        <dbReference type="ARBA" id="ARBA00023136"/>
    </source>
</evidence>
<dbReference type="PROSITE" id="PS00201">
    <property type="entry name" value="FLAVODOXIN"/>
    <property type="match status" value="1"/>
</dbReference>
<organism evidence="9 10">
    <name type="scientific">Sutterella megalosphaeroides</name>
    <dbReference type="NCBI Taxonomy" id="2494234"/>
    <lineage>
        <taxon>Bacteria</taxon>
        <taxon>Pseudomonadati</taxon>
        <taxon>Pseudomonadota</taxon>
        <taxon>Betaproteobacteria</taxon>
        <taxon>Burkholderiales</taxon>
        <taxon>Sutterellaceae</taxon>
        <taxon>Sutterella</taxon>
    </lineage>
</organism>
<dbReference type="OrthoDB" id="9795729at2"/>
<evidence type="ECO:0000256" key="2">
    <source>
        <dbReference type="ARBA" id="ARBA00022643"/>
    </source>
</evidence>
<dbReference type="KEGG" id="sutt:SUTMEG_21020"/>
<feature type="domain" description="Flavodoxin-like" evidence="8">
    <location>
        <begin position="4"/>
        <end position="179"/>
    </location>
</feature>
<evidence type="ECO:0000259" key="8">
    <source>
        <dbReference type="PROSITE" id="PS50902"/>
    </source>
</evidence>
<dbReference type="EC" id="1.3.5.3" evidence="7"/>
<comment type="catalytic activity">
    <reaction evidence="7">
        <text>protoporphyrinogen IX + 3 a menaquinone = protoporphyrin IX + 3 a menaquinol</text>
        <dbReference type="Rhea" id="RHEA:27409"/>
        <dbReference type="Rhea" id="RHEA-COMP:9537"/>
        <dbReference type="Rhea" id="RHEA-COMP:9539"/>
        <dbReference type="ChEBI" id="CHEBI:16374"/>
        <dbReference type="ChEBI" id="CHEBI:18151"/>
        <dbReference type="ChEBI" id="CHEBI:57306"/>
        <dbReference type="ChEBI" id="CHEBI:57307"/>
        <dbReference type="EC" id="1.3.5.3"/>
    </reaction>
</comment>
<dbReference type="HAMAP" id="MF_00853">
    <property type="entry name" value="HemG"/>
    <property type="match status" value="1"/>
</dbReference>
<dbReference type="InterPro" id="IPR001226">
    <property type="entry name" value="Flavodoxin_CS"/>
</dbReference>
<keyword evidence="7" id="KW-1003">Cell membrane</keyword>
<dbReference type="NCBIfam" id="NF008316">
    <property type="entry name" value="PRK11104.1"/>
    <property type="match status" value="1"/>
</dbReference>
<protein>
    <recommendedName>
        <fullName evidence="7">Protoporphyrinogen IX dehydrogenase [quinone]</fullName>
        <ecNumber evidence="7">1.3.5.3</ecNumber>
    </recommendedName>
    <alternativeName>
        <fullName evidence="7">Protoporphyrinogen IX dehydrogenase [menaquinone]</fullName>
    </alternativeName>
    <alternativeName>
        <fullName evidence="7">Protoporphyrinogen IX dehydrogenase [ubiquinone]</fullName>
    </alternativeName>
    <alternativeName>
        <fullName evidence="7">Protoporphyrinogen oxidase</fullName>
        <shortName evidence="7">PPO</shortName>
    </alternativeName>
</protein>
<accession>A0A2Z6ICD6</accession>
<dbReference type="InterPro" id="IPR044264">
    <property type="entry name" value="HemG"/>
</dbReference>
<dbReference type="PROSITE" id="PS50902">
    <property type="entry name" value="FLAVODOXIN_LIKE"/>
    <property type="match status" value="1"/>
</dbReference>
<dbReference type="SUPFAM" id="SSF52218">
    <property type="entry name" value="Flavoproteins"/>
    <property type="match status" value="1"/>
</dbReference>
<keyword evidence="2 7" id="KW-0288">FMN</keyword>
<comment type="pathway">
    <text evidence="7">Porphyrin-containing compound metabolism; protoporphyrin-IX biosynthesis; protoporphyrin-IX from protoporphyrinogen-IX: step 1/1.</text>
</comment>
<keyword evidence="1 7" id="KW-0285">Flavoprotein</keyword>
<evidence type="ECO:0000313" key="10">
    <source>
        <dbReference type="Proteomes" id="UP000271003"/>
    </source>
</evidence>
<keyword evidence="3 7" id="KW-0547">Nucleotide-binding</keyword>
<keyword evidence="10" id="KW-1185">Reference proteome</keyword>
<comment type="cofactor">
    <cofactor evidence="7">
        <name>FMN</name>
        <dbReference type="ChEBI" id="CHEBI:58210"/>
    </cofactor>
    <text evidence="7">Binds 1 FMN non-covalently per subunit.</text>
</comment>
<reference evidence="9 10" key="1">
    <citation type="journal article" date="2018" name="Int. J. Syst. Evol. Microbiol.">
        <title>Mesosutterella multiformis gen. nov., sp. nov., a member of the family Sutterellaceae and Sutterella megalosphaeroides sp. nov., isolated from human faeces.</title>
        <authorList>
            <person name="Sakamoto M."/>
            <person name="Ikeyama N."/>
            <person name="Kunihiro T."/>
            <person name="Iino T."/>
            <person name="Yuki M."/>
            <person name="Ohkuma M."/>
        </authorList>
    </citation>
    <scope>NUCLEOTIDE SEQUENCE [LARGE SCALE GENOMIC DNA]</scope>
    <source>
        <strain evidence="9 10">6FBBBH3</strain>
    </source>
</reference>
<dbReference type="Pfam" id="PF12724">
    <property type="entry name" value="Flavodoxin_5"/>
    <property type="match status" value="1"/>
</dbReference>
<proteinExistence type="inferred from homology"/>
<dbReference type="GO" id="GO:0070819">
    <property type="term" value="F:menaquinone-dependent protoporphyrinogen oxidase activity"/>
    <property type="evidence" value="ECO:0007669"/>
    <property type="project" value="UniProtKB-UniRule"/>
</dbReference>
<keyword evidence="5" id="KW-0472">Membrane</keyword>
<dbReference type="GO" id="GO:0009055">
    <property type="term" value="F:electron transfer activity"/>
    <property type="evidence" value="ECO:0007669"/>
    <property type="project" value="InterPro"/>
</dbReference>
<dbReference type="InterPro" id="IPR008254">
    <property type="entry name" value="Flavodoxin/NO_synth"/>
</dbReference>
<dbReference type="Gene3D" id="3.40.50.360">
    <property type="match status" value="1"/>
</dbReference>
<comment type="subcellular location">
    <subcellularLocation>
        <location evidence="7">Cell membrane</location>
        <topology evidence="7">Peripheral membrane protein</topology>
    </subcellularLocation>
</comment>
<dbReference type="InterPro" id="IPR029039">
    <property type="entry name" value="Flavoprotein-like_sf"/>
</dbReference>
<dbReference type="GO" id="GO:0010181">
    <property type="term" value="F:FMN binding"/>
    <property type="evidence" value="ECO:0007669"/>
    <property type="project" value="UniProtKB-UniRule"/>
</dbReference>
<comment type="function">
    <text evidence="7">Catalyzes the 6-electron oxidation of protoporphyrinogen IX to form protoporphyrin IX; under anaerobic conditions uses menaquinone as an electron acceptor, under aerobic conditions uses ubiquinone as an electron acceptor.</text>
</comment>
<evidence type="ECO:0000313" key="9">
    <source>
        <dbReference type="EMBL" id="BBF24211.1"/>
    </source>
</evidence>
<dbReference type="PANTHER" id="PTHR38030">
    <property type="entry name" value="PROTOPORPHYRINOGEN IX DEHYDROGENASE [MENAQUINONE]"/>
    <property type="match status" value="1"/>
</dbReference>
<keyword evidence="6 7" id="KW-0627">Porphyrin biosynthesis</keyword>
<dbReference type="RefSeq" id="WP_120177745.1">
    <property type="nucleotide sequence ID" value="NZ_AP018786.1"/>
</dbReference>
<name>A0A2Z6ICD6_9BURK</name>
<dbReference type="AlphaFoldDB" id="A0A2Z6ICD6"/>
<comment type="catalytic activity">
    <reaction evidence="7">
        <text>protoporphyrinogen IX + 3 a quinone = protoporphyrin IX + 3 a quinol</text>
        <dbReference type="Rhea" id="RHEA:65032"/>
        <dbReference type="ChEBI" id="CHEBI:24646"/>
        <dbReference type="ChEBI" id="CHEBI:57306"/>
        <dbReference type="ChEBI" id="CHEBI:57307"/>
        <dbReference type="ChEBI" id="CHEBI:132124"/>
        <dbReference type="EC" id="1.3.5.3"/>
    </reaction>
</comment>
<evidence type="ECO:0000256" key="7">
    <source>
        <dbReference type="HAMAP-Rule" id="MF_00853"/>
    </source>
</evidence>
<dbReference type="EMBL" id="AP018786">
    <property type="protein sequence ID" value="BBF24211.1"/>
    <property type="molecule type" value="Genomic_DNA"/>
</dbReference>
<keyword evidence="4 7" id="KW-0560">Oxidoreductase</keyword>
<dbReference type="InterPro" id="IPR052200">
    <property type="entry name" value="Protoporphyrinogen_IX_DH"/>
</dbReference>
<dbReference type="PANTHER" id="PTHR38030:SF2">
    <property type="entry name" value="PROTOPORPHYRINOGEN IX DEHYDROGENASE [QUINONE]"/>
    <property type="match status" value="1"/>
</dbReference>
<evidence type="ECO:0000256" key="3">
    <source>
        <dbReference type="ARBA" id="ARBA00022741"/>
    </source>
</evidence>
<dbReference type="GO" id="GO:0004729">
    <property type="term" value="F:oxygen-dependent protoporphyrinogen oxidase activity"/>
    <property type="evidence" value="ECO:0007669"/>
    <property type="project" value="InterPro"/>
</dbReference>
<evidence type="ECO:0000256" key="4">
    <source>
        <dbReference type="ARBA" id="ARBA00023002"/>
    </source>
</evidence>
<evidence type="ECO:0000256" key="1">
    <source>
        <dbReference type="ARBA" id="ARBA00022630"/>
    </source>
</evidence>
<dbReference type="InterPro" id="IPR026816">
    <property type="entry name" value="Flavodoxin_dom"/>
</dbReference>
<dbReference type="UniPathway" id="UPA00251">
    <property type="reaction ID" value="UER00324"/>
</dbReference>
<evidence type="ECO:0000256" key="6">
    <source>
        <dbReference type="ARBA" id="ARBA00023244"/>
    </source>
</evidence>
<sequence length="179" mass="20549">MKTVLVLYQSRSGHTARIARRIWETVVAEGNQADLMDVVEADREGVDWNKYDLVIAGAPVLYGKFRREFVGFVNKYKSVLDAKANSFFCVSVVARTPAKCTPEGNVYCRKFLENNPWKPKDAHCFAGKVDYPNWNWLDVKMIQMIMKMTKGPTEPTAVIDYTDWEDVKEYARHCLTLQA</sequence>
<dbReference type="GO" id="GO:0005886">
    <property type="term" value="C:plasma membrane"/>
    <property type="evidence" value="ECO:0007669"/>
    <property type="project" value="UniProtKB-SubCell"/>
</dbReference>
<dbReference type="Proteomes" id="UP000271003">
    <property type="component" value="Chromosome"/>
</dbReference>